<evidence type="ECO:0000313" key="2">
    <source>
        <dbReference type="EMBL" id="HIQ61003.1"/>
    </source>
</evidence>
<dbReference type="EMBL" id="DVFO01000048">
    <property type="protein sequence ID" value="HIQ61003.1"/>
    <property type="molecule type" value="Genomic_DNA"/>
</dbReference>
<dbReference type="Pfam" id="PF16403">
    <property type="entry name" value="Bact_surface_Ig-like"/>
    <property type="match status" value="1"/>
</dbReference>
<dbReference type="Gene3D" id="2.60.40.10">
    <property type="entry name" value="Immunoglobulins"/>
    <property type="match status" value="2"/>
</dbReference>
<reference evidence="2" key="1">
    <citation type="submission" date="2020-10" db="EMBL/GenBank/DDBJ databases">
        <authorList>
            <person name="Gilroy R."/>
        </authorList>
    </citation>
    <scope>NUCLEOTIDE SEQUENCE</scope>
    <source>
        <strain evidence="2">ChiGjej2B2-12916</strain>
    </source>
</reference>
<evidence type="ECO:0000259" key="1">
    <source>
        <dbReference type="Pfam" id="PF16403"/>
    </source>
</evidence>
<comment type="caution">
    <text evidence="2">The sequence shown here is derived from an EMBL/GenBank/DDBJ whole genome shotgun (WGS) entry which is preliminary data.</text>
</comment>
<feature type="domain" description="Pesticidal crystal protein Cry22Aa Ig-like" evidence="1">
    <location>
        <begin position="209"/>
        <end position="273"/>
    </location>
</feature>
<proteinExistence type="predicted"/>
<name>A0A9D0YUH0_9FIRM</name>
<organism evidence="2 3">
    <name type="scientific">Candidatus Enterenecus faecium</name>
    <dbReference type="NCBI Taxonomy" id="2840780"/>
    <lineage>
        <taxon>Bacteria</taxon>
        <taxon>Bacillati</taxon>
        <taxon>Bacillota</taxon>
        <taxon>Clostridia</taxon>
        <taxon>Eubacteriales</taxon>
        <taxon>Candidatus Enterenecus</taxon>
    </lineage>
</organism>
<evidence type="ECO:0000313" key="3">
    <source>
        <dbReference type="Proteomes" id="UP000886879"/>
    </source>
</evidence>
<accession>A0A9D0YUH0</accession>
<sequence>MKIIRIMLLICAVLAVGLFVISEVVGWETRDPVPPQLSAETDLIEVPCAYTRQDLMKGIRAWDEEDGDLTDEVVLSTFSRFLEDGVCNLTYVVFDDTDQAATLTRKVRFIDYHAPRFTLMAPLVYEQGQGSYNQIVEVLGAQDILDGDRTEWIVRTATNLNFQTVGTYSASFEVSNSFGDSSSVQLPVHVIPTQIGEGGIALNTGLVYLEMGQSLDPAQYIQRVTAADGSEIDPAAVQVSSQVNSQMAGCYEVHYEVKDARGNSYETWLTVIVEGGAA</sequence>
<dbReference type="Proteomes" id="UP000886879">
    <property type="component" value="Unassembled WGS sequence"/>
</dbReference>
<gene>
    <name evidence="2" type="ORF">IAD31_05350</name>
</gene>
<dbReference type="AlphaFoldDB" id="A0A9D0YUH0"/>
<dbReference type="InterPro" id="IPR032179">
    <property type="entry name" value="Cry22Aa_Ig-like"/>
</dbReference>
<reference evidence="2" key="2">
    <citation type="journal article" date="2021" name="PeerJ">
        <title>Extensive microbial diversity within the chicken gut microbiome revealed by metagenomics and culture.</title>
        <authorList>
            <person name="Gilroy R."/>
            <person name="Ravi A."/>
            <person name="Getino M."/>
            <person name="Pursley I."/>
            <person name="Horton D.L."/>
            <person name="Alikhan N.F."/>
            <person name="Baker D."/>
            <person name="Gharbi K."/>
            <person name="Hall N."/>
            <person name="Watson M."/>
            <person name="Adriaenssens E.M."/>
            <person name="Foster-Nyarko E."/>
            <person name="Jarju S."/>
            <person name="Secka A."/>
            <person name="Antonio M."/>
            <person name="Oren A."/>
            <person name="Chaudhuri R.R."/>
            <person name="La Ragione R."/>
            <person name="Hildebrand F."/>
            <person name="Pallen M.J."/>
        </authorList>
    </citation>
    <scope>NUCLEOTIDE SEQUENCE</scope>
    <source>
        <strain evidence="2">ChiGjej2B2-12916</strain>
    </source>
</reference>
<dbReference type="InterPro" id="IPR013783">
    <property type="entry name" value="Ig-like_fold"/>
</dbReference>
<protein>
    <submittedName>
        <fullName evidence="2">DUF5011 domain-containing protein</fullName>
    </submittedName>
</protein>